<dbReference type="InterPro" id="IPR041268">
    <property type="entry name" value="HU-CCDC81_bac_2"/>
</dbReference>
<keyword evidence="2" id="KW-1133">Transmembrane helix</keyword>
<gene>
    <name evidence="5" type="ORF">NBC122_00724</name>
</gene>
<dbReference type="Proteomes" id="UP000294419">
    <property type="component" value="Chromosome"/>
</dbReference>
<keyword evidence="2" id="KW-0472">Membrane</keyword>
<name>A0A4P6ZDR4_9FLAO</name>
<evidence type="ECO:0000259" key="3">
    <source>
        <dbReference type="Pfam" id="PF18174"/>
    </source>
</evidence>
<reference evidence="5 6" key="1">
    <citation type="submission" date="2019-03" db="EMBL/GenBank/DDBJ databases">
        <authorList>
            <person name="Kim H."/>
            <person name="Yu S.-M."/>
        </authorList>
    </citation>
    <scope>NUCLEOTIDE SEQUENCE [LARGE SCALE GENOMIC DNA]</scope>
    <source>
        <strain evidence="5 6">NBC122</strain>
    </source>
</reference>
<dbReference type="Pfam" id="PF18175">
    <property type="entry name" value="HU-CCDC81_bac_2"/>
    <property type="match status" value="1"/>
</dbReference>
<dbReference type="Pfam" id="PF18174">
    <property type="entry name" value="HU-CCDC81_bac_1"/>
    <property type="match status" value="1"/>
</dbReference>
<organism evidence="5 6">
    <name type="scientific">Chryseobacterium salivictor</name>
    <dbReference type="NCBI Taxonomy" id="2547600"/>
    <lineage>
        <taxon>Bacteria</taxon>
        <taxon>Pseudomonadati</taxon>
        <taxon>Bacteroidota</taxon>
        <taxon>Flavobacteriia</taxon>
        <taxon>Flavobacteriales</taxon>
        <taxon>Weeksellaceae</taxon>
        <taxon>Chryseobacterium group</taxon>
        <taxon>Chryseobacterium</taxon>
    </lineage>
</organism>
<accession>A0A4P6ZDR4</accession>
<dbReference type="EMBL" id="CP037954">
    <property type="protein sequence ID" value="QBO57559.1"/>
    <property type="molecule type" value="Genomic_DNA"/>
</dbReference>
<evidence type="ECO:0000256" key="2">
    <source>
        <dbReference type="SAM" id="Phobius"/>
    </source>
</evidence>
<dbReference type="OrthoDB" id="653949at2"/>
<feature type="transmembrane region" description="Helical" evidence="2">
    <location>
        <begin position="153"/>
        <end position="172"/>
    </location>
</feature>
<evidence type="ECO:0000259" key="4">
    <source>
        <dbReference type="Pfam" id="PF18175"/>
    </source>
</evidence>
<keyword evidence="2" id="KW-0812">Transmembrane</keyword>
<evidence type="ECO:0000256" key="1">
    <source>
        <dbReference type="SAM" id="MobiDB-lite"/>
    </source>
</evidence>
<evidence type="ECO:0000313" key="6">
    <source>
        <dbReference type="Proteomes" id="UP000294419"/>
    </source>
</evidence>
<feature type="region of interest" description="Disordered" evidence="1">
    <location>
        <begin position="228"/>
        <end position="254"/>
    </location>
</feature>
<evidence type="ECO:0000313" key="5">
    <source>
        <dbReference type="EMBL" id="QBO57559.1"/>
    </source>
</evidence>
<sequence>MNFSLHLLEYLKKQGNVSIPGFGTFYLHTINAVLDKEGKNILPPGTETAFKTDISENTNDFAQYLSKQRNIPLIDAEIEIKKQLNYWNATLLKDQKVEVDHLGTFFLEDSKIFFQGNRAENLSADFYGLEEINLSDIKNSTKKTGNSYTLKTSFLWITPLLIGIIALTYFGVTQPEMIFGRKSFYKETPKKEVKPIKTDTVKRDSLKAVQLAADSIKNDSLQKAIAPVKTPAKKWSSKTYSNSQWKKPKQHQNR</sequence>
<feature type="domain" description="CCDC81-like prokaryotic HU" evidence="4">
    <location>
        <begin position="62"/>
        <end position="127"/>
    </location>
</feature>
<evidence type="ECO:0008006" key="7">
    <source>
        <dbReference type="Google" id="ProtNLM"/>
    </source>
</evidence>
<keyword evidence="6" id="KW-1185">Reference proteome</keyword>
<dbReference type="AlphaFoldDB" id="A0A4P6ZDR4"/>
<protein>
    <recommendedName>
        <fullName evidence="7">CCDC81-like prokaryotic HU domain-containing protein</fullName>
    </recommendedName>
</protein>
<dbReference type="KEGG" id="csal:NBC122_00724"/>
<dbReference type="RefSeq" id="WP_133439064.1">
    <property type="nucleotide sequence ID" value="NZ_CP037954.1"/>
</dbReference>
<proteinExistence type="predicted"/>
<feature type="domain" description="CCDC81-like prokaryotic HU" evidence="3">
    <location>
        <begin position="6"/>
        <end position="57"/>
    </location>
</feature>
<dbReference type="InterPro" id="IPR040495">
    <property type="entry name" value="HU-CCDC81_bac_1"/>
</dbReference>